<evidence type="ECO:0000313" key="2">
    <source>
        <dbReference type="EMBL" id="SHJ26913.1"/>
    </source>
</evidence>
<organism evidence="2 3">
    <name type="scientific">Mesonia phycicola</name>
    <dbReference type="NCBI Taxonomy" id="579105"/>
    <lineage>
        <taxon>Bacteria</taxon>
        <taxon>Pseudomonadati</taxon>
        <taxon>Bacteroidota</taxon>
        <taxon>Flavobacteriia</taxon>
        <taxon>Flavobacteriales</taxon>
        <taxon>Flavobacteriaceae</taxon>
        <taxon>Mesonia</taxon>
    </lineage>
</organism>
<reference evidence="2 3" key="1">
    <citation type="submission" date="2016-11" db="EMBL/GenBank/DDBJ databases">
        <authorList>
            <person name="Jaros S."/>
            <person name="Januszkiewicz K."/>
            <person name="Wedrychowicz H."/>
        </authorList>
    </citation>
    <scope>NUCLEOTIDE SEQUENCE [LARGE SCALE GENOMIC DNA]</scope>
    <source>
        <strain evidence="2 3">DSM 21425</strain>
    </source>
</reference>
<dbReference type="Gene3D" id="1.25.40.10">
    <property type="entry name" value="Tetratricopeptide repeat domain"/>
    <property type="match status" value="1"/>
</dbReference>
<dbReference type="EMBL" id="FQYY01000028">
    <property type="protein sequence ID" value="SHJ26913.1"/>
    <property type="molecule type" value="Genomic_DNA"/>
</dbReference>
<keyword evidence="1" id="KW-0802">TPR repeat</keyword>
<dbReference type="InterPro" id="IPR011990">
    <property type="entry name" value="TPR-like_helical_dom_sf"/>
</dbReference>
<gene>
    <name evidence="2" type="ORF">SAMN04488096_1284</name>
</gene>
<proteinExistence type="predicted"/>
<dbReference type="Proteomes" id="UP000184225">
    <property type="component" value="Unassembled WGS sequence"/>
</dbReference>
<sequence>MTKKEITERIREIKKLIQEDEEFSASLKFEELIEQLHSEKKYPAVIESFNKVSKLSSSSELYYSFELAFAFVELDNENMAEKVYEYLLISNPENSAVLNNLSNIKKRKRKFKEAFDLISQAYEIEPNDEIVSNNYDTLNQIVSEIKEREQKFKHSLIYLERENKFVINKLTLFIQNARKDEAFSNGIIAIPKWKFKVFMQTDEDKAESLRNQWIDKNYICETGQRGEYYEIIYEINPFLEKAISEIKLKVVNDNWIQGIEKLNTKSLEEINYYRNLKKINKINKQFKKLILRDYEELTLNYLMKNHKSTIILSGSLIETLLIYHLKKKKITNVSYEVNNRKVSKGLFEATLNDLLQFLEQKKMLEKHFVHLGNISRIFRNYVHPGKELRETEELDQSKSNICYISASELINTMI</sequence>
<feature type="repeat" description="TPR" evidence="1">
    <location>
        <begin position="95"/>
        <end position="128"/>
    </location>
</feature>
<accession>A0A1M6HXM4</accession>
<dbReference type="InterPro" id="IPR019734">
    <property type="entry name" value="TPR_rpt"/>
</dbReference>
<name>A0A1M6HXM4_9FLAO</name>
<keyword evidence="3" id="KW-1185">Reference proteome</keyword>
<protein>
    <submittedName>
        <fullName evidence="2">Uncharacterized protein</fullName>
    </submittedName>
</protein>
<evidence type="ECO:0000313" key="3">
    <source>
        <dbReference type="Proteomes" id="UP000184225"/>
    </source>
</evidence>
<dbReference type="PROSITE" id="PS50005">
    <property type="entry name" value="TPR"/>
    <property type="match status" value="1"/>
</dbReference>
<evidence type="ECO:0000256" key="1">
    <source>
        <dbReference type="PROSITE-ProRule" id="PRU00339"/>
    </source>
</evidence>
<dbReference type="SUPFAM" id="SSF48452">
    <property type="entry name" value="TPR-like"/>
    <property type="match status" value="1"/>
</dbReference>
<dbReference type="AlphaFoldDB" id="A0A1M6HXM4"/>